<accession>A0A4U1C6D2</accession>
<dbReference type="Gene3D" id="1.20.120.450">
    <property type="entry name" value="dinb family like domain"/>
    <property type="match status" value="1"/>
</dbReference>
<reference evidence="2 3" key="1">
    <citation type="submission" date="2019-04" db="EMBL/GenBank/DDBJ databases">
        <title>Pedobacter sp. AR-3-17 sp. nov., isolated from Arctic soil.</title>
        <authorList>
            <person name="Dahal R.H."/>
            <person name="Kim D.-U."/>
        </authorList>
    </citation>
    <scope>NUCLEOTIDE SEQUENCE [LARGE SCALE GENOMIC DNA]</scope>
    <source>
        <strain evidence="2 3">AR-3-17</strain>
    </source>
</reference>
<dbReference type="AlphaFoldDB" id="A0A4U1C6D2"/>
<dbReference type="EMBL" id="SWBP01000001">
    <property type="protein sequence ID" value="TKC00942.1"/>
    <property type="molecule type" value="Genomic_DNA"/>
</dbReference>
<comment type="caution">
    <text evidence="2">The sequence shown here is derived from an EMBL/GenBank/DDBJ whole genome shotgun (WGS) entry which is preliminary data.</text>
</comment>
<dbReference type="SUPFAM" id="SSF109854">
    <property type="entry name" value="DinB/YfiT-like putative metalloenzymes"/>
    <property type="match status" value="1"/>
</dbReference>
<proteinExistence type="predicted"/>
<name>A0A4U1C6D2_9SPHI</name>
<keyword evidence="2" id="KW-0413">Isomerase</keyword>
<dbReference type="GO" id="GO:0046872">
    <property type="term" value="F:metal ion binding"/>
    <property type="evidence" value="ECO:0007669"/>
    <property type="project" value="InterPro"/>
</dbReference>
<dbReference type="InterPro" id="IPR034660">
    <property type="entry name" value="DinB/YfiT-like"/>
</dbReference>
<dbReference type="Proteomes" id="UP000308181">
    <property type="component" value="Unassembled WGS sequence"/>
</dbReference>
<protein>
    <submittedName>
        <fullName evidence="2">Maleylpyruvate isomerase family protein</fullName>
    </submittedName>
</protein>
<dbReference type="RefSeq" id="WP_136825147.1">
    <property type="nucleotide sequence ID" value="NZ_SWBP01000001.1"/>
</dbReference>
<evidence type="ECO:0000313" key="2">
    <source>
        <dbReference type="EMBL" id="TKC00942.1"/>
    </source>
</evidence>
<sequence>MIDVLTIFPALNSELIILLKSLKPADWERKTVCSSWTIRDIAIHLLDTNLRRLSIGRDGHSASNNQEFNNYDELVNYLNQQNADWVKALQRVSPVILIEMIAQYQNQLLEYFNELDPFDTALFSVRWAGKEHSENWFDIAREYTERWLHQQQIRFALNDQKLLSPQFYHPFLTTAMQALPYTYVNVKAPIGTVVKVEIVGEAGGSWSIIKDKNFWSFVDDEVGNASALIFIDQQIAWLLFSKGINPMDAAQYYQLHGDTELASHALKMLAVMA</sequence>
<evidence type="ECO:0000259" key="1">
    <source>
        <dbReference type="Pfam" id="PF11716"/>
    </source>
</evidence>
<keyword evidence="3" id="KW-1185">Reference proteome</keyword>
<feature type="domain" description="Mycothiol-dependent maleylpyruvate isomerase metal-binding" evidence="1">
    <location>
        <begin position="14"/>
        <end position="153"/>
    </location>
</feature>
<organism evidence="2 3">
    <name type="scientific">Pedobacter cryophilus</name>
    <dbReference type="NCBI Taxonomy" id="2571271"/>
    <lineage>
        <taxon>Bacteria</taxon>
        <taxon>Pseudomonadati</taxon>
        <taxon>Bacteroidota</taxon>
        <taxon>Sphingobacteriia</taxon>
        <taxon>Sphingobacteriales</taxon>
        <taxon>Sphingobacteriaceae</taxon>
        <taxon>Pedobacter</taxon>
    </lineage>
</organism>
<dbReference type="InterPro" id="IPR024344">
    <property type="entry name" value="MDMPI_metal-binding"/>
</dbReference>
<dbReference type="GO" id="GO:0016853">
    <property type="term" value="F:isomerase activity"/>
    <property type="evidence" value="ECO:0007669"/>
    <property type="project" value="UniProtKB-KW"/>
</dbReference>
<dbReference type="OrthoDB" id="154293at2"/>
<evidence type="ECO:0000313" key="3">
    <source>
        <dbReference type="Proteomes" id="UP000308181"/>
    </source>
</evidence>
<keyword evidence="2" id="KW-0670">Pyruvate</keyword>
<dbReference type="Pfam" id="PF11716">
    <property type="entry name" value="MDMPI_N"/>
    <property type="match status" value="1"/>
</dbReference>
<gene>
    <name evidence="2" type="ORF">FA046_04490</name>
</gene>